<name>A0ABV8DT40_9NOCA</name>
<reference evidence="2" key="1">
    <citation type="journal article" date="2019" name="Int. J. Syst. Evol. Microbiol.">
        <title>The Global Catalogue of Microorganisms (GCM) 10K type strain sequencing project: providing services to taxonomists for standard genome sequencing and annotation.</title>
        <authorList>
            <consortium name="The Broad Institute Genomics Platform"/>
            <consortium name="The Broad Institute Genome Sequencing Center for Infectious Disease"/>
            <person name="Wu L."/>
            <person name="Ma J."/>
        </authorList>
    </citation>
    <scope>NUCLEOTIDE SEQUENCE [LARGE SCALE GENOMIC DNA]</scope>
    <source>
        <strain evidence="2">CGMCC 4.7330</strain>
    </source>
</reference>
<comment type="caution">
    <text evidence="1">The sequence shown here is derived from an EMBL/GenBank/DDBJ whole genome shotgun (WGS) entry which is preliminary data.</text>
</comment>
<organism evidence="1 2">
    <name type="scientific">Nocardia jiangsuensis</name>
    <dbReference type="NCBI Taxonomy" id="1691563"/>
    <lineage>
        <taxon>Bacteria</taxon>
        <taxon>Bacillati</taxon>
        <taxon>Actinomycetota</taxon>
        <taxon>Actinomycetes</taxon>
        <taxon>Mycobacteriales</taxon>
        <taxon>Nocardiaceae</taxon>
        <taxon>Nocardia</taxon>
    </lineage>
</organism>
<dbReference type="EMBL" id="JBHSAX010000014">
    <property type="protein sequence ID" value="MFC3963140.1"/>
    <property type="molecule type" value="Genomic_DNA"/>
</dbReference>
<protein>
    <recommendedName>
        <fullName evidence="3">Glycosyl transferase family 2</fullName>
    </recommendedName>
</protein>
<evidence type="ECO:0000313" key="1">
    <source>
        <dbReference type="EMBL" id="MFC3963140.1"/>
    </source>
</evidence>
<evidence type="ECO:0000313" key="2">
    <source>
        <dbReference type="Proteomes" id="UP001595696"/>
    </source>
</evidence>
<sequence length="190" mass="20879">MINVVVEGESDRGVAVAIVRAAGHELGKIVVKNGKTKLDPLIPNYNRAAATSPWVVLRDSDTRCPVELHAKLTAAIDSVSPSFLLRVVHPMSEGWLLADSEGFAEHFGIRVATVPRDPESLSHPKATMLQLCAKSRYRSVRSDMVTSDGRTGPLYVVRVNEFARDHWDVGKAATNSDSLRRAVDRIRRLA</sequence>
<keyword evidence="2" id="KW-1185">Reference proteome</keyword>
<dbReference type="RefSeq" id="WP_378612899.1">
    <property type="nucleotide sequence ID" value="NZ_JBHSAX010000014.1"/>
</dbReference>
<dbReference type="Proteomes" id="UP001595696">
    <property type="component" value="Unassembled WGS sequence"/>
</dbReference>
<evidence type="ECO:0008006" key="3">
    <source>
        <dbReference type="Google" id="ProtNLM"/>
    </source>
</evidence>
<gene>
    <name evidence="1" type="ORF">ACFO0B_14185</name>
</gene>
<proteinExistence type="predicted"/>
<accession>A0ABV8DT40</accession>